<dbReference type="Proteomes" id="UP001501456">
    <property type="component" value="Unassembled WGS sequence"/>
</dbReference>
<keyword evidence="2" id="KW-1185">Reference proteome</keyword>
<sequence length="196" mass="23221">MIDNWIKYLEQKLTQLNPTNVENLETEYKFSQTYYFHTSYLTIEFLDSTTINKVELGTYTNGICNDYKILFDSSAPNFTKVKQKLFEVDDNENYVLTYNKANIENLNEFLDNLFTNGWTEKTFSYKGFDYLIIVEIDKTTHRIELKSDAEQDILLPMDMLSRKINVIWNNLKINSGKRKIRKIKVKPLINNVLQQQ</sequence>
<comment type="caution">
    <text evidence="1">The sequence shown here is derived from an EMBL/GenBank/DDBJ whole genome shotgun (WGS) entry which is preliminary data.</text>
</comment>
<evidence type="ECO:0000313" key="1">
    <source>
        <dbReference type="EMBL" id="GAA3784142.1"/>
    </source>
</evidence>
<reference evidence="2" key="1">
    <citation type="journal article" date="2019" name="Int. J. Syst. Evol. Microbiol.">
        <title>The Global Catalogue of Microorganisms (GCM) 10K type strain sequencing project: providing services to taxonomists for standard genome sequencing and annotation.</title>
        <authorList>
            <consortium name="The Broad Institute Genomics Platform"/>
            <consortium name="The Broad Institute Genome Sequencing Center for Infectious Disease"/>
            <person name="Wu L."/>
            <person name="Ma J."/>
        </authorList>
    </citation>
    <scope>NUCLEOTIDE SEQUENCE [LARGE SCALE GENOMIC DNA]</scope>
    <source>
        <strain evidence="2">JCM 17525</strain>
    </source>
</reference>
<protein>
    <submittedName>
        <fullName evidence="1">Uncharacterized protein</fullName>
    </submittedName>
</protein>
<accession>A0ABP7H5H7</accession>
<dbReference type="EMBL" id="BAABBI010000001">
    <property type="protein sequence ID" value="GAA3784142.1"/>
    <property type="molecule type" value="Genomic_DNA"/>
</dbReference>
<name>A0ABP7H5H7_9FLAO</name>
<evidence type="ECO:0000313" key="2">
    <source>
        <dbReference type="Proteomes" id="UP001501456"/>
    </source>
</evidence>
<gene>
    <name evidence="1" type="ORF">GCM10022271_15610</name>
</gene>
<organism evidence="1 2">
    <name type="scientific">Corallibacter vietnamensis</name>
    <dbReference type="NCBI Taxonomy" id="904130"/>
    <lineage>
        <taxon>Bacteria</taxon>
        <taxon>Pseudomonadati</taxon>
        <taxon>Bacteroidota</taxon>
        <taxon>Flavobacteriia</taxon>
        <taxon>Flavobacteriales</taxon>
        <taxon>Flavobacteriaceae</taxon>
        <taxon>Corallibacter</taxon>
    </lineage>
</organism>
<proteinExistence type="predicted"/>